<sequence>MFEEYAAKTIGIDFGTNNSVVGVYNTKIEKPLVIENEEGVNSTPSAVLLREPLEFSDVGRSAKERAMLEPVVLSMKSLIGTENNGFAISREGVRFSILDAHKVLFQYLKRNTKTRMDPDGKLNYRTDKCVVSYPASFNLKQKEFVRRAAQSAGMKVAGMITEPEACALAYLYPDKLSEKPLNLRIIDLGAGTFDVALLSASKRQIKVLAVDGVKAGGDDIDYLMMAYFTAQLKANGIDLSGDKEAFQVLRNRCEECKIRMSAPGKEYDSIILYTPKYNKQVEIGISKADYHKLCEKLMQVKLMPVLERLAKVEKEKGVSADLTLLVGGSNVNPYFVNEFKKMYGNNCISYKSKEAVALGDAVYAYMLEKGIMKGLIYSENQSGSHSKIPKMKQVSNETLGLRILDGSGAGTKSYHVENLIFKNMELPVHIKTNVKTAYEKQTKVALHLYSSGSISTKMKLEGAQEVGTCLLRSKKPLAKYTTIEVELIMETADKIQVKALEKGMNQKVDVMLDLS</sequence>
<dbReference type="PANTHER" id="PTHR19375">
    <property type="entry name" value="HEAT SHOCK PROTEIN 70KDA"/>
    <property type="match status" value="1"/>
</dbReference>
<keyword evidence="3" id="KW-0143">Chaperone</keyword>
<dbReference type="InterPro" id="IPR043129">
    <property type="entry name" value="ATPase_NBD"/>
</dbReference>
<evidence type="ECO:0000256" key="3">
    <source>
        <dbReference type="ARBA" id="ARBA00023186"/>
    </source>
</evidence>
<name>A0ABR7PCA3_9FIRM</name>
<dbReference type="SUPFAM" id="SSF53067">
    <property type="entry name" value="Actin-like ATPase domain"/>
    <property type="match status" value="2"/>
</dbReference>
<protein>
    <submittedName>
        <fullName evidence="5">Hsp70 family protein</fullName>
    </submittedName>
</protein>
<dbReference type="PRINTS" id="PR00301">
    <property type="entry name" value="HEATSHOCK70"/>
</dbReference>
<dbReference type="Gene3D" id="3.30.420.40">
    <property type="match status" value="2"/>
</dbReference>
<dbReference type="Gene3D" id="2.60.34.10">
    <property type="entry name" value="Substrate Binding Domain Of DNAk, Chain A, domain 1"/>
    <property type="match status" value="1"/>
</dbReference>
<evidence type="ECO:0000313" key="6">
    <source>
        <dbReference type="Proteomes" id="UP000661649"/>
    </source>
</evidence>
<proteinExistence type="inferred from homology"/>
<dbReference type="EMBL" id="JACRTP010000003">
    <property type="protein sequence ID" value="MBC8628501.1"/>
    <property type="molecule type" value="Genomic_DNA"/>
</dbReference>
<gene>
    <name evidence="5" type="ORF">H8712_07720</name>
</gene>
<dbReference type="InterPro" id="IPR013126">
    <property type="entry name" value="Hsp_70_fam"/>
</dbReference>
<organism evidence="5 6">
    <name type="scientific">Blautia stercoris</name>
    <dbReference type="NCBI Taxonomy" id="871664"/>
    <lineage>
        <taxon>Bacteria</taxon>
        <taxon>Bacillati</taxon>
        <taxon>Bacillota</taxon>
        <taxon>Clostridia</taxon>
        <taxon>Lachnospirales</taxon>
        <taxon>Lachnospiraceae</taxon>
        <taxon>Blautia</taxon>
    </lineage>
</organism>
<accession>A0ABR7PCA3</accession>
<keyword evidence="1 4" id="KW-0547">Nucleotide-binding</keyword>
<evidence type="ECO:0000256" key="2">
    <source>
        <dbReference type="ARBA" id="ARBA00022840"/>
    </source>
</evidence>
<dbReference type="Pfam" id="PF00012">
    <property type="entry name" value="HSP70"/>
    <property type="match status" value="1"/>
</dbReference>
<keyword evidence="6" id="KW-1185">Reference proteome</keyword>
<dbReference type="RefSeq" id="WP_117456870.1">
    <property type="nucleotide sequence ID" value="NZ_JACRTP010000003.1"/>
</dbReference>
<dbReference type="Gene3D" id="3.90.640.10">
    <property type="entry name" value="Actin, Chain A, domain 4"/>
    <property type="match status" value="1"/>
</dbReference>
<evidence type="ECO:0000313" key="5">
    <source>
        <dbReference type="EMBL" id="MBC8628501.1"/>
    </source>
</evidence>
<evidence type="ECO:0000256" key="1">
    <source>
        <dbReference type="ARBA" id="ARBA00022741"/>
    </source>
</evidence>
<reference evidence="5 6" key="1">
    <citation type="submission" date="2020-08" db="EMBL/GenBank/DDBJ databases">
        <title>Genome public.</title>
        <authorList>
            <person name="Liu C."/>
            <person name="Sun Q."/>
        </authorList>
    </citation>
    <scope>NUCLEOTIDE SEQUENCE [LARGE SCALE GENOMIC DNA]</scope>
    <source>
        <strain evidence="5 6">3_YM_SP_D4_24.mj</strain>
    </source>
</reference>
<keyword evidence="2 4" id="KW-0067">ATP-binding</keyword>
<dbReference type="Proteomes" id="UP000661649">
    <property type="component" value="Unassembled WGS sequence"/>
</dbReference>
<dbReference type="SUPFAM" id="SSF100920">
    <property type="entry name" value="Heat shock protein 70kD (HSP70), peptide-binding domain"/>
    <property type="match status" value="1"/>
</dbReference>
<evidence type="ECO:0000256" key="4">
    <source>
        <dbReference type="RuleBase" id="RU003322"/>
    </source>
</evidence>
<comment type="similarity">
    <text evidence="4">Belongs to the heat shock protein 70 family.</text>
</comment>
<dbReference type="InterPro" id="IPR029047">
    <property type="entry name" value="HSP70_peptide-bd_sf"/>
</dbReference>
<comment type="caution">
    <text evidence="5">The sequence shown here is derived from an EMBL/GenBank/DDBJ whole genome shotgun (WGS) entry which is preliminary data.</text>
</comment>